<dbReference type="Pfam" id="PF10670">
    <property type="entry name" value="DUF4198"/>
    <property type="match status" value="1"/>
</dbReference>
<dbReference type="EMBL" id="BPQR01000025">
    <property type="protein sequence ID" value="GJE06239.1"/>
    <property type="molecule type" value="Genomic_DNA"/>
</dbReference>
<sequence>MRHALLLAAATLALSGTARAHDIWLSPGQGVVHLHYGHPNEPETASADKLMSLTAYAPGGSVTLAAKPGPGGALDAAYQGDALVVAAYDNGYWVRLADGSYRNASKRMLPQADKSLWSVKFAKAALGPSAPWDRVIGQTLEIVPLEAPAAASGKIRVRVLFEGRPLAGASVVATDGVNFKTEADQARTATDTDGIAEVPLRTAGPQVLGVGHSVRPSQTPALADADSYTATFAFTVADPKTN</sequence>
<keyword evidence="1" id="KW-0732">Signal</keyword>
<dbReference type="RefSeq" id="WP_238274858.1">
    <property type="nucleotide sequence ID" value="NZ_BPQR01000025.1"/>
</dbReference>
<name>A0ABQ4SSP7_9HYPH</name>
<organism evidence="2 3">
    <name type="scientific">Methylobacterium jeotgali</name>
    <dbReference type="NCBI Taxonomy" id="381630"/>
    <lineage>
        <taxon>Bacteria</taxon>
        <taxon>Pseudomonadati</taxon>
        <taxon>Pseudomonadota</taxon>
        <taxon>Alphaproteobacteria</taxon>
        <taxon>Hyphomicrobiales</taxon>
        <taxon>Methylobacteriaceae</taxon>
        <taxon>Methylobacterium</taxon>
    </lineage>
</organism>
<gene>
    <name evidence="2" type="ORF">AOPFMNJM_1553</name>
</gene>
<dbReference type="InterPro" id="IPR019613">
    <property type="entry name" value="DUF4198"/>
</dbReference>
<evidence type="ECO:0000313" key="2">
    <source>
        <dbReference type="EMBL" id="GJE06239.1"/>
    </source>
</evidence>
<feature type="chain" id="PRO_5047362542" description="Cobalt ABC transporter substrate-binding protein" evidence="1">
    <location>
        <begin position="21"/>
        <end position="242"/>
    </location>
</feature>
<feature type="signal peptide" evidence="1">
    <location>
        <begin position="1"/>
        <end position="20"/>
    </location>
</feature>
<protein>
    <recommendedName>
        <fullName evidence="4">Cobalt ABC transporter substrate-binding protein</fullName>
    </recommendedName>
</protein>
<reference evidence="2" key="2">
    <citation type="submission" date="2021-08" db="EMBL/GenBank/DDBJ databases">
        <authorList>
            <person name="Tani A."/>
            <person name="Ola A."/>
            <person name="Ogura Y."/>
            <person name="Katsura K."/>
            <person name="Hayashi T."/>
        </authorList>
    </citation>
    <scope>NUCLEOTIDE SEQUENCE</scope>
    <source>
        <strain evidence="2">LMG 23639</strain>
    </source>
</reference>
<proteinExistence type="predicted"/>
<reference evidence="2" key="1">
    <citation type="journal article" date="2021" name="Front. Microbiol.">
        <title>Comprehensive Comparative Genomics and Phenotyping of Methylobacterium Species.</title>
        <authorList>
            <person name="Alessa O."/>
            <person name="Ogura Y."/>
            <person name="Fujitani Y."/>
            <person name="Takami H."/>
            <person name="Hayashi T."/>
            <person name="Sahin N."/>
            <person name="Tani A."/>
        </authorList>
    </citation>
    <scope>NUCLEOTIDE SEQUENCE</scope>
    <source>
        <strain evidence="2">LMG 23639</strain>
    </source>
</reference>
<accession>A0ABQ4SSP7</accession>
<evidence type="ECO:0000313" key="3">
    <source>
        <dbReference type="Proteomes" id="UP001055102"/>
    </source>
</evidence>
<evidence type="ECO:0000256" key="1">
    <source>
        <dbReference type="SAM" id="SignalP"/>
    </source>
</evidence>
<dbReference type="Proteomes" id="UP001055102">
    <property type="component" value="Unassembled WGS sequence"/>
</dbReference>
<comment type="caution">
    <text evidence="2">The sequence shown here is derived from an EMBL/GenBank/DDBJ whole genome shotgun (WGS) entry which is preliminary data.</text>
</comment>
<evidence type="ECO:0008006" key="4">
    <source>
        <dbReference type="Google" id="ProtNLM"/>
    </source>
</evidence>
<keyword evidence="3" id="KW-1185">Reference proteome</keyword>